<gene>
    <name evidence="13" type="ORF">J3998_11090</name>
</gene>
<evidence type="ECO:0000313" key="14">
    <source>
        <dbReference type="Proteomes" id="UP000664835"/>
    </source>
</evidence>
<dbReference type="Pfam" id="PF00015">
    <property type="entry name" value="MCPsignal"/>
    <property type="match status" value="1"/>
</dbReference>
<keyword evidence="4" id="KW-0145">Chemotaxis</keyword>
<accession>A0ABS3Q8G5</accession>
<dbReference type="Proteomes" id="UP000664835">
    <property type="component" value="Unassembled WGS sequence"/>
</dbReference>
<keyword evidence="5 11" id="KW-0812">Transmembrane</keyword>
<feature type="transmembrane region" description="Helical" evidence="11">
    <location>
        <begin position="7"/>
        <end position="24"/>
    </location>
</feature>
<keyword evidence="7 11" id="KW-0472">Membrane</keyword>
<evidence type="ECO:0000256" key="1">
    <source>
        <dbReference type="ARBA" id="ARBA00004651"/>
    </source>
</evidence>
<dbReference type="Gene3D" id="1.10.287.950">
    <property type="entry name" value="Methyl-accepting chemotaxis protein"/>
    <property type="match status" value="1"/>
</dbReference>
<dbReference type="PANTHER" id="PTHR32089">
    <property type="entry name" value="METHYL-ACCEPTING CHEMOTAXIS PROTEIN MCPB"/>
    <property type="match status" value="1"/>
</dbReference>
<comment type="subcellular location">
    <subcellularLocation>
        <location evidence="1">Cell membrane</location>
        <topology evidence="1">Multi-pass membrane protein</topology>
    </subcellularLocation>
</comment>
<evidence type="ECO:0000313" key="13">
    <source>
        <dbReference type="EMBL" id="MBO1928120.1"/>
    </source>
</evidence>
<evidence type="ECO:0000256" key="5">
    <source>
        <dbReference type="ARBA" id="ARBA00022692"/>
    </source>
</evidence>
<keyword evidence="3" id="KW-0488">Methylation</keyword>
<reference evidence="13 14" key="1">
    <citation type="submission" date="2021-03" db="EMBL/GenBank/DDBJ databases">
        <title>Thiomicrorhabdus sp.nov.,novel sulfur-oxidizing bacteria isolated from coastal sediment.</title>
        <authorList>
            <person name="Liu X."/>
        </authorList>
    </citation>
    <scope>NUCLEOTIDE SEQUENCE [LARGE SCALE GENOMIC DNA]</scope>
    <source>
        <strain evidence="13 14">6S2-11</strain>
    </source>
</reference>
<keyword evidence="2" id="KW-1003">Cell membrane</keyword>
<keyword evidence="8 9" id="KW-0807">Transducer</keyword>
<proteinExistence type="predicted"/>
<keyword evidence="14" id="KW-1185">Reference proteome</keyword>
<comment type="caution">
    <text evidence="13">The sequence shown here is derived from an EMBL/GenBank/DDBJ whole genome shotgun (WGS) entry which is preliminary data.</text>
</comment>
<feature type="compositionally biased region" description="Acidic residues" evidence="10">
    <location>
        <begin position="414"/>
        <end position="423"/>
    </location>
</feature>
<dbReference type="SUPFAM" id="SSF58104">
    <property type="entry name" value="Methyl-accepting chemotaxis protein (MCP) signaling domain"/>
    <property type="match status" value="1"/>
</dbReference>
<evidence type="ECO:0000256" key="4">
    <source>
        <dbReference type="ARBA" id="ARBA00022500"/>
    </source>
</evidence>
<dbReference type="PANTHER" id="PTHR32089:SF39">
    <property type="entry name" value="METHYL-ACCEPTING CHEMOTAXIS PROTEIN HLYB"/>
    <property type="match status" value="1"/>
</dbReference>
<sequence length="423" mass="47200">MLDLARAYWIPLAVTLVAAALSFFDITLLNFAMVILLSASWFLTVANIANQAENQQKRQMRRQALQEASEANPAYKSKSSTDVAMLKTTTADESLQMIMDDVDTVIEHEVEIVRGELMQVKELVAEAIETLNNSFSGLHSQTQQEYQMVLALLDNLGGQGAEQMSIQKFSSEMKMVLQYLIDLLMNASERSKQTVDKIDDMVGQIEAIFNLLEDVKGIADQTNLLALNAAIEAARAGEAGRGFAVVADEVRKLSLNSNILNEQIRKQAEKARSTVDQVRNIVSETASKDMEQAVSSQKKVGSMLGDLNAMNDGISSKLGDVSGVISEIEVSVSNAVRSLQFEDIVRQLVEQVMNHLDQLAQFSNEISQFTKENQETPAMNDEEYRQRIEQFRQTIHSKRQSIEDSRMSRVNTESMDEGEIELF</sequence>
<dbReference type="EMBL" id="JAGETV010000026">
    <property type="protein sequence ID" value="MBO1928120.1"/>
    <property type="molecule type" value="Genomic_DNA"/>
</dbReference>
<evidence type="ECO:0000256" key="3">
    <source>
        <dbReference type="ARBA" id="ARBA00022481"/>
    </source>
</evidence>
<organism evidence="13 14">
    <name type="scientific">Thiomicrorhabdus marina</name>
    <dbReference type="NCBI Taxonomy" id="2818442"/>
    <lineage>
        <taxon>Bacteria</taxon>
        <taxon>Pseudomonadati</taxon>
        <taxon>Pseudomonadota</taxon>
        <taxon>Gammaproteobacteria</taxon>
        <taxon>Thiotrichales</taxon>
        <taxon>Piscirickettsiaceae</taxon>
        <taxon>Thiomicrorhabdus</taxon>
    </lineage>
</organism>
<feature type="region of interest" description="Disordered" evidence="10">
    <location>
        <begin position="396"/>
        <end position="423"/>
    </location>
</feature>
<keyword evidence="6 11" id="KW-1133">Transmembrane helix</keyword>
<dbReference type="RefSeq" id="WP_208150733.1">
    <property type="nucleotide sequence ID" value="NZ_JAGETV010000026.1"/>
</dbReference>
<evidence type="ECO:0000256" key="10">
    <source>
        <dbReference type="SAM" id="MobiDB-lite"/>
    </source>
</evidence>
<evidence type="ECO:0000256" key="8">
    <source>
        <dbReference type="ARBA" id="ARBA00023224"/>
    </source>
</evidence>
<evidence type="ECO:0000259" key="12">
    <source>
        <dbReference type="PROSITE" id="PS50111"/>
    </source>
</evidence>
<name>A0ABS3Q8G5_9GAMM</name>
<dbReference type="PROSITE" id="PS50111">
    <property type="entry name" value="CHEMOTAXIS_TRANSDUC_2"/>
    <property type="match status" value="1"/>
</dbReference>
<evidence type="ECO:0000256" key="2">
    <source>
        <dbReference type="ARBA" id="ARBA00022475"/>
    </source>
</evidence>
<protein>
    <submittedName>
        <fullName evidence="13">Chemotaxis protein</fullName>
    </submittedName>
</protein>
<evidence type="ECO:0000256" key="6">
    <source>
        <dbReference type="ARBA" id="ARBA00022989"/>
    </source>
</evidence>
<dbReference type="SMART" id="SM00283">
    <property type="entry name" value="MA"/>
    <property type="match status" value="1"/>
</dbReference>
<evidence type="ECO:0000256" key="7">
    <source>
        <dbReference type="ARBA" id="ARBA00023136"/>
    </source>
</evidence>
<feature type="domain" description="Methyl-accepting transducer" evidence="12">
    <location>
        <begin position="181"/>
        <end position="343"/>
    </location>
</feature>
<evidence type="ECO:0000256" key="11">
    <source>
        <dbReference type="SAM" id="Phobius"/>
    </source>
</evidence>
<evidence type="ECO:0000256" key="9">
    <source>
        <dbReference type="PROSITE-ProRule" id="PRU00284"/>
    </source>
</evidence>
<dbReference type="InterPro" id="IPR004089">
    <property type="entry name" value="MCPsignal_dom"/>
</dbReference>